<dbReference type="PANTHER" id="PTHR43095">
    <property type="entry name" value="SUGAR KINASE"/>
    <property type="match status" value="1"/>
</dbReference>
<protein>
    <submittedName>
        <fullName evidence="6">Sugar kinase</fullName>
    </submittedName>
</protein>
<dbReference type="PIRSF" id="PIRSF000538">
    <property type="entry name" value="GlpK"/>
    <property type="match status" value="1"/>
</dbReference>
<evidence type="ECO:0000256" key="2">
    <source>
        <dbReference type="ARBA" id="ARBA00022679"/>
    </source>
</evidence>
<dbReference type="CDD" id="cd07779">
    <property type="entry name" value="ASKHA_NBD_FGGY_YgcE-like"/>
    <property type="match status" value="1"/>
</dbReference>
<dbReference type="InterPro" id="IPR018484">
    <property type="entry name" value="FGGY_N"/>
</dbReference>
<dbReference type="Proteomes" id="UP000830167">
    <property type="component" value="Chromosome"/>
</dbReference>
<keyword evidence="3 6" id="KW-0418">Kinase</keyword>
<dbReference type="InterPro" id="IPR050406">
    <property type="entry name" value="FGGY_Carb_Kinase"/>
</dbReference>
<dbReference type="Gene3D" id="3.30.420.40">
    <property type="match status" value="3"/>
</dbReference>
<evidence type="ECO:0000313" key="6">
    <source>
        <dbReference type="EMBL" id="UOF88774.1"/>
    </source>
</evidence>
<keyword evidence="7" id="KW-1185">Reference proteome</keyword>
<proteinExistence type="inferred from homology"/>
<organism evidence="6 7">
    <name type="scientific">Fodinisporobacter ferrooxydans</name>
    <dbReference type="NCBI Taxonomy" id="2901836"/>
    <lineage>
        <taxon>Bacteria</taxon>
        <taxon>Bacillati</taxon>
        <taxon>Bacillota</taxon>
        <taxon>Bacilli</taxon>
        <taxon>Bacillales</taxon>
        <taxon>Alicyclobacillaceae</taxon>
        <taxon>Fodinisporobacter</taxon>
    </lineage>
</organism>
<dbReference type="PANTHER" id="PTHR43095:SF5">
    <property type="entry name" value="XYLULOSE KINASE"/>
    <property type="match status" value="1"/>
</dbReference>
<dbReference type="InterPro" id="IPR043129">
    <property type="entry name" value="ATPase_NBD"/>
</dbReference>
<evidence type="ECO:0000256" key="1">
    <source>
        <dbReference type="ARBA" id="ARBA00009156"/>
    </source>
</evidence>
<sequence>MGTKYIIGVDNGSQSSKVTIFDTEGRVVSEGKQALRPMNLPKPGHVEHPDDDLWESIVIACRKAMENFTGNPNDIIGVGLCTIRFCRALLREDGRLAYPVLSWMDVRVSSPYEHEDDSVRYVTTSSGYITHRFTDRFVDTAANYQGQWPIDTDTWDWSDDPEVIKHFQIPKEMLFQLQMPGTVLGKVTAEASWETGIPTGLPVIATANDKAVEALGSGSLEGHTALVSLGTYIAAMIHGPKNLKETSHLWTNFSSVPNRYLYESFGIRRGMWTVSWLTKLLGGGVASEARELGISAEELLNREASQVPPGCNGLMTVLDWLAPSDAPYKRGSILGFNASHTRAHMYRSILEAIALTMKNRTDEMCQELGIELESLVLSGGGSKSDLMVQIFADVFGKPVSRNVFSDAAGLGSAILVATALGIYDSVDEAVQYMVKRQDTVQPIAENYAFYQKFNEEVYRTIPHYSSDEIYKRAYSIFGD</sequence>
<evidence type="ECO:0000256" key="3">
    <source>
        <dbReference type="ARBA" id="ARBA00022777"/>
    </source>
</evidence>
<feature type="domain" description="Carbohydrate kinase FGGY C-terminal" evidence="5">
    <location>
        <begin position="226"/>
        <end position="419"/>
    </location>
</feature>
<evidence type="ECO:0000259" key="5">
    <source>
        <dbReference type="Pfam" id="PF02782"/>
    </source>
</evidence>
<dbReference type="Pfam" id="PF02782">
    <property type="entry name" value="FGGY_C"/>
    <property type="match status" value="1"/>
</dbReference>
<evidence type="ECO:0000313" key="7">
    <source>
        <dbReference type="Proteomes" id="UP000830167"/>
    </source>
</evidence>
<dbReference type="SUPFAM" id="SSF53067">
    <property type="entry name" value="Actin-like ATPase domain"/>
    <property type="match status" value="2"/>
</dbReference>
<dbReference type="Pfam" id="PF00370">
    <property type="entry name" value="FGGY_N"/>
    <property type="match status" value="2"/>
</dbReference>
<feature type="domain" description="Carbohydrate kinase FGGY N-terminal" evidence="4">
    <location>
        <begin position="118"/>
        <end position="216"/>
    </location>
</feature>
<keyword evidence="2" id="KW-0808">Transferase</keyword>
<dbReference type="RefSeq" id="WP_347435453.1">
    <property type="nucleotide sequence ID" value="NZ_CP089291.1"/>
</dbReference>
<gene>
    <name evidence="6" type="ORF">LSG31_12545</name>
</gene>
<dbReference type="InterPro" id="IPR018485">
    <property type="entry name" value="FGGY_C"/>
</dbReference>
<reference evidence="6" key="1">
    <citation type="submission" date="2021-12" db="EMBL/GenBank/DDBJ databases">
        <title>Alicyclobacillaceae gen. nov., sp. nov., isolated from chalcocite enrichment system.</title>
        <authorList>
            <person name="Jiang Z."/>
        </authorList>
    </citation>
    <scope>NUCLEOTIDE SEQUENCE</scope>
    <source>
        <strain evidence="6">MYW30-H2</strain>
    </source>
</reference>
<name>A0ABY4CFI3_9BACL</name>
<dbReference type="EMBL" id="CP089291">
    <property type="protein sequence ID" value="UOF88774.1"/>
    <property type="molecule type" value="Genomic_DNA"/>
</dbReference>
<evidence type="ECO:0000259" key="4">
    <source>
        <dbReference type="Pfam" id="PF00370"/>
    </source>
</evidence>
<comment type="similarity">
    <text evidence="1">Belongs to the FGGY kinase family.</text>
</comment>
<feature type="domain" description="Carbohydrate kinase FGGY N-terminal" evidence="4">
    <location>
        <begin position="5"/>
        <end position="110"/>
    </location>
</feature>
<dbReference type="InterPro" id="IPR000577">
    <property type="entry name" value="Carb_kinase_FGGY"/>
</dbReference>
<dbReference type="GO" id="GO:0016301">
    <property type="term" value="F:kinase activity"/>
    <property type="evidence" value="ECO:0007669"/>
    <property type="project" value="UniProtKB-KW"/>
</dbReference>
<accession>A0ABY4CFI3</accession>